<reference evidence="1" key="1">
    <citation type="submission" date="2019-11" db="EMBL/GenBank/DDBJ databases">
        <title>Strain of Lymantria dispar multiple nucleopolyhedrovirus, used for insecticide preparation.</title>
        <authorList>
            <person name="Kolosov A.V."/>
            <person name="Moiseeva A.A."/>
            <person name="Okhlopkova O.V."/>
            <person name="Safatov A.S."/>
        </authorList>
    </citation>
    <scope>NUCLEOTIDE SEQUENCE</scope>
    <source>
        <strain evidence="1">NSh-07</strain>
    </source>
</reference>
<evidence type="ECO:0000313" key="1">
    <source>
        <dbReference type="EMBL" id="QIT08047.1"/>
    </source>
</evidence>
<sequence length="86" mass="9869">MQRVEESEKIFVELHQVVHERLDGIEVFVLDSLVEEGLLSRSVFPHGHLAELAVDEVERGARAALFVKIRKVPDQRVHYVQVVRGQ</sequence>
<dbReference type="EMBL" id="MN661137">
    <property type="protein sequence ID" value="QIT08047.1"/>
    <property type="molecule type" value="Genomic_DNA"/>
</dbReference>
<protein>
    <submittedName>
        <fullName evidence="1">Uncharacterized protein</fullName>
    </submittedName>
</protein>
<name>A0A6H0F118_NPVLD</name>
<organism evidence="1">
    <name type="scientific">Lymantria dispar multicapsid nuclear polyhedrosis virus</name>
    <name type="common">LdMNPV</name>
    <dbReference type="NCBI Taxonomy" id="10449"/>
    <lineage>
        <taxon>Viruses</taxon>
        <taxon>Viruses incertae sedis</taxon>
        <taxon>Naldaviricetes</taxon>
        <taxon>Lefavirales</taxon>
        <taxon>Baculoviridae</taxon>
        <taxon>Alphabaculovirus</taxon>
        <taxon>Alphabaculovirus lydisparis</taxon>
    </lineage>
</organism>
<accession>A0A6H0F118</accession>
<organismHost>
    <name type="scientific">Lepidoptera</name>
    <name type="common">moths &amp; butterflies</name>
    <dbReference type="NCBI Taxonomy" id="7088"/>
</organismHost>
<proteinExistence type="predicted"/>